<dbReference type="InParanoid" id="A0A6I9RK33"/>
<dbReference type="FunCoup" id="A0A6I9RK33">
    <property type="interactions" value="2618"/>
</dbReference>
<proteinExistence type="predicted"/>
<evidence type="ECO:0000313" key="3">
    <source>
        <dbReference type="RefSeq" id="XP_010927649.1"/>
    </source>
</evidence>
<reference evidence="3" key="1">
    <citation type="submission" date="2025-08" db="UniProtKB">
        <authorList>
            <consortium name="RefSeq"/>
        </authorList>
    </citation>
    <scope>IDENTIFICATION</scope>
</reference>
<dbReference type="RefSeq" id="XP_010927649.1">
    <property type="nucleotide sequence ID" value="XM_010929347.3"/>
</dbReference>
<evidence type="ECO:0000256" key="1">
    <source>
        <dbReference type="SAM" id="MobiDB-lite"/>
    </source>
</evidence>
<feature type="compositionally biased region" description="Basic and acidic residues" evidence="1">
    <location>
        <begin position="69"/>
        <end position="79"/>
    </location>
</feature>
<sequence length="122" mass="14109">MENAKKRRQVPAFGSWNFCDDIPITEYFESAMEAGLIHSHFFGGDGEELSKVVSPQQQKHHRKGKKGQGGRERAKQYEEWKKTKPVEEDLYKIPPELLRKIPKKKKLLWNLWAGCLGLNCIA</sequence>
<name>A0A6I9RK33_ELAGV</name>
<dbReference type="GeneID" id="105049627"/>
<feature type="region of interest" description="Disordered" evidence="1">
    <location>
        <begin position="51"/>
        <end position="79"/>
    </location>
</feature>
<organism evidence="2 3">
    <name type="scientific">Elaeis guineensis var. tenera</name>
    <name type="common">Oil palm</name>
    <dbReference type="NCBI Taxonomy" id="51953"/>
    <lineage>
        <taxon>Eukaryota</taxon>
        <taxon>Viridiplantae</taxon>
        <taxon>Streptophyta</taxon>
        <taxon>Embryophyta</taxon>
        <taxon>Tracheophyta</taxon>
        <taxon>Spermatophyta</taxon>
        <taxon>Magnoliopsida</taxon>
        <taxon>Liliopsida</taxon>
        <taxon>Arecaceae</taxon>
        <taxon>Arecoideae</taxon>
        <taxon>Cocoseae</taxon>
        <taxon>Elaeidinae</taxon>
        <taxon>Elaeis</taxon>
    </lineage>
</organism>
<evidence type="ECO:0000313" key="2">
    <source>
        <dbReference type="Proteomes" id="UP000504607"/>
    </source>
</evidence>
<dbReference type="AlphaFoldDB" id="A0A6I9RK33"/>
<keyword evidence="2" id="KW-1185">Reference proteome</keyword>
<gene>
    <name evidence="3" type="primary">LOC105049627</name>
</gene>
<protein>
    <submittedName>
        <fullName evidence="3">Uncharacterized protein LOC105049627</fullName>
    </submittedName>
</protein>
<dbReference type="PANTHER" id="PTHR33699:SF2">
    <property type="entry name" value="PATHOGENIC TYPE III EFFECTOR AVIRULENCE FACTOR AVR AVRRPT-CLEAVAGE: CLEAVAGE SITE PROTEIN-RELATED"/>
    <property type="match status" value="1"/>
</dbReference>
<accession>A0A6I9RK33</accession>
<dbReference type="PANTHER" id="PTHR33699">
    <property type="entry name" value="EXPRESSED PROTEIN"/>
    <property type="match status" value="1"/>
</dbReference>
<dbReference type="OrthoDB" id="755325at2759"/>
<dbReference type="KEGG" id="egu:105049627"/>
<feature type="compositionally biased region" description="Basic residues" evidence="1">
    <location>
        <begin position="58"/>
        <end position="68"/>
    </location>
</feature>
<dbReference type="Proteomes" id="UP000504607">
    <property type="component" value="Chromosome 8"/>
</dbReference>